<protein>
    <submittedName>
        <fullName evidence="2">NAD(P)-dependent dehydrogenase (Short-subunit alcohol dehydrogenase family)</fullName>
    </submittedName>
</protein>
<dbReference type="PANTHER" id="PTHR43943:SF2">
    <property type="entry name" value="DEHYDROGENASE_REDUCTASE 4"/>
    <property type="match status" value="1"/>
</dbReference>
<dbReference type="FunFam" id="3.40.50.720:FF:000084">
    <property type="entry name" value="Short-chain dehydrogenase reductase"/>
    <property type="match status" value="1"/>
</dbReference>
<dbReference type="CDD" id="cd05233">
    <property type="entry name" value="SDR_c"/>
    <property type="match status" value="1"/>
</dbReference>
<dbReference type="PRINTS" id="PR00081">
    <property type="entry name" value="GDHRDH"/>
</dbReference>
<dbReference type="InterPro" id="IPR020904">
    <property type="entry name" value="Sc_DH/Rdtase_CS"/>
</dbReference>
<proteinExistence type="inferred from homology"/>
<dbReference type="RefSeq" id="WP_133035691.1">
    <property type="nucleotide sequence ID" value="NZ_BAABEI010000002.1"/>
</dbReference>
<dbReference type="AlphaFoldDB" id="A0A4R2CGH4"/>
<dbReference type="SUPFAM" id="SSF51735">
    <property type="entry name" value="NAD(P)-binding Rossmann-fold domains"/>
    <property type="match status" value="1"/>
</dbReference>
<evidence type="ECO:0000313" key="2">
    <source>
        <dbReference type="EMBL" id="TCN40018.1"/>
    </source>
</evidence>
<dbReference type="InterPro" id="IPR036291">
    <property type="entry name" value="NAD(P)-bd_dom_sf"/>
</dbReference>
<evidence type="ECO:0000256" key="1">
    <source>
        <dbReference type="ARBA" id="ARBA00006484"/>
    </source>
</evidence>
<dbReference type="InterPro" id="IPR002347">
    <property type="entry name" value="SDR_fam"/>
</dbReference>
<gene>
    <name evidence="2" type="ORF">EV665_116101</name>
</gene>
<keyword evidence="3" id="KW-1185">Reference proteome</keyword>
<comment type="caution">
    <text evidence="2">The sequence shown here is derived from an EMBL/GenBank/DDBJ whole genome shotgun (WGS) entry which is preliminary data.</text>
</comment>
<dbReference type="Proteomes" id="UP000295351">
    <property type="component" value="Unassembled WGS sequence"/>
</dbReference>
<sequence length="263" mass="27099">MSADEFSGRSIIVTGGSLGMGRACAERFAGAGGRVLVVANDAASVDEAVAAIGPNASGFVGDVRRADDMERAAAAAVARHGGLDVLACCAGIQRYGTVVDTPEDVWDDVFDINLKGIYLASRFAIPEMRKRGGGAIVAISSVQAYASQAGVAAYTASKGAINALVRAMALDHAADNITVNAVCPASVDTPMLRWAADLWKGEHSQDETIALWGKGHPVGRVGKPSEIADLVAFLASDKARFITGADIKIDGGTMAKLGIVLPE</sequence>
<accession>A0A4R2CGH4</accession>
<dbReference type="Pfam" id="PF13561">
    <property type="entry name" value="adh_short_C2"/>
    <property type="match status" value="1"/>
</dbReference>
<reference evidence="2 3" key="1">
    <citation type="submission" date="2019-03" db="EMBL/GenBank/DDBJ databases">
        <title>Genomic Encyclopedia of Type Strains, Phase IV (KMG-IV): sequencing the most valuable type-strain genomes for metagenomic binning, comparative biology and taxonomic classification.</title>
        <authorList>
            <person name="Goeker M."/>
        </authorList>
    </citation>
    <scope>NUCLEOTIDE SEQUENCE [LARGE SCALE GENOMIC DNA]</scope>
    <source>
        <strain evidence="2 3">DSM 18401</strain>
    </source>
</reference>
<dbReference type="Gene3D" id="3.40.50.720">
    <property type="entry name" value="NAD(P)-binding Rossmann-like Domain"/>
    <property type="match status" value="1"/>
</dbReference>
<dbReference type="PROSITE" id="PS00061">
    <property type="entry name" value="ADH_SHORT"/>
    <property type="match status" value="1"/>
</dbReference>
<dbReference type="PANTHER" id="PTHR43943">
    <property type="entry name" value="DEHYDROGENASE/REDUCTASE (SDR FAMILY) MEMBER 4"/>
    <property type="match status" value="1"/>
</dbReference>
<organism evidence="2 3">
    <name type="scientific">Shinella granuli</name>
    <dbReference type="NCBI Taxonomy" id="323621"/>
    <lineage>
        <taxon>Bacteria</taxon>
        <taxon>Pseudomonadati</taxon>
        <taxon>Pseudomonadota</taxon>
        <taxon>Alphaproteobacteria</taxon>
        <taxon>Hyphomicrobiales</taxon>
        <taxon>Rhizobiaceae</taxon>
        <taxon>Shinella</taxon>
    </lineage>
</organism>
<comment type="similarity">
    <text evidence="1">Belongs to the short-chain dehydrogenases/reductases (SDR) family.</text>
</comment>
<evidence type="ECO:0000313" key="3">
    <source>
        <dbReference type="Proteomes" id="UP000295351"/>
    </source>
</evidence>
<dbReference type="EMBL" id="SLVX01000016">
    <property type="protein sequence ID" value="TCN40018.1"/>
    <property type="molecule type" value="Genomic_DNA"/>
</dbReference>
<dbReference type="PRINTS" id="PR00080">
    <property type="entry name" value="SDRFAMILY"/>
</dbReference>
<name>A0A4R2CGH4_SHIGR</name>
<dbReference type="NCBIfam" id="NF005559">
    <property type="entry name" value="PRK07231.1"/>
    <property type="match status" value="1"/>
</dbReference>